<feature type="signal peptide" evidence="4">
    <location>
        <begin position="1"/>
        <end position="18"/>
    </location>
</feature>
<keyword evidence="2" id="KW-0646">Protease inhibitor</keyword>
<dbReference type="GO" id="GO:0004869">
    <property type="term" value="F:cysteine-type endopeptidase inhibitor activity"/>
    <property type="evidence" value="ECO:0007669"/>
    <property type="project" value="UniProtKB-KW"/>
</dbReference>
<dbReference type="GO" id="GO:0005737">
    <property type="term" value="C:cytoplasm"/>
    <property type="evidence" value="ECO:0007669"/>
    <property type="project" value="TreeGrafter"/>
</dbReference>
<evidence type="ECO:0000259" key="5">
    <source>
        <dbReference type="SMART" id="SM00043"/>
    </source>
</evidence>
<comment type="caution">
    <text evidence="6">The sequence shown here is derived from an EMBL/GenBank/DDBJ whole genome shotgun (WGS) entry which is preliminary data.</text>
</comment>
<evidence type="ECO:0000313" key="6">
    <source>
        <dbReference type="EMBL" id="KAK7094227.1"/>
    </source>
</evidence>
<dbReference type="EMBL" id="JBAMIC010000019">
    <property type="protein sequence ID" value="KAK7094227.1"/>
    <property type="molecule type" value="Genomic_DNA"/>
</dbReference>
<accession>A0AAN9AWB3</accession>
<proteinExistence type="inferred from homology"/>
<keyword evidence="4" id="KW-0732">Signal</keyword>
<evidence type="ECO:0000256" key="2">
    <source>
        <dbReference type="ARBA" id="ARBA00022690"/>
    </source>
</evidence>
<gene>
    <name evidence="6" type="ORF">V1264_007876</name>
</gene>
<protein>
    <recommendedName>
        <fullName evidence="5">Cystatin domain-containing protein</fullName>
    </recommendedName>
</protein>
<dbReference type="GO" id="GO:0031982">
    <property type="term" value="C:vesicle"/>
    <property type="evidence" value="ECO:0007669"/>
    <property type="project" value="TreeGrafter"/>
</dbReference>
<feature type="domain" description="Cystatin" evidence="5">
    <location>
        <begin position="22"/>
        <end position="133"/>
    </location>
</feature>
<dbReference type="InterPro" id="IPR000010">
    <property type="entry name" value="Cystatin_dom"/>
</dbReference>
<dbReference type="GO" id="GO:0005615">
    <property type="term" value="C:extracellular space"/>
    <property type="evidence" value="ECO:0007669"/>
    <property type="project" value="TreeGrafter"/>
</dbReference>
<dbReference type="PANTHER" id="PTHR46186:SF2">
    <property type="entry name" value="CYSTATIN"/>
    <property type="match status" value="1"/>
</dbReference>
<dbReference type="SUPFAM" id="SSF54403">
    <property type="entry name" value="Cystatin/monellin"/>
    <property type="match status" value="1"/>
</dbReference>
<dbReference type="InterPro" id="IPR046350">
    <property type="entry name" value="Cystatin_sf"/>
</dbReference>
<sequence>MTYFWFATLACVLMSTTALPRQAPGSFHPIPSDDPHLQPSVNFAAASVNQRCNCLFCQTLVAVTNASEKIVSGAVYAFSMSLQESDKCRYSQCTTNVSSSDCPPNPKAEAYWCDATVLAKPWTSIPYVIQELSCWQ</sequence>
<dbReference type="SMART" id="SM00043">
    <property type="entry name" value="CY"/>
    <property type="match status" value="1"/>
</dbReference>
<reference evidence="6 7" key="1">
    <citation type="submission" date="2024-02" db="EMBL/GenBank/DDBJ databases">
        <title>Chromosome-scale genome assembly of the rough periwinkle Littorina saxatilis.</title>
        <authorList>
            <person name="De Jode A."/>
            <person name="Faria R."/>
            <person name="Formenti G."/>
            <person name="Sims Y."/>
            <person name="Smith T.P."/>
            <person name="Tracey A."/>
            <person name="Wood J.M.D."/>
            <person name="Zagrodzka Z.B."/>
            <person name="Johannesson K."/>
            <person name="Butlin R.K."/>
            <person name="Leder E.H."/>
        </authorList>
    </citation>
    <scope>NUCLEOTIDE SEQUENCE [LARGE SCALE GENOMIC DNA]</scope>
    <source>
        <strain evidence="6">Snail1</strain>
        <tissue evidence="6">Muscle</tissue>
    </source>
</reference>
<keyword evidence="7" id="KW-1185">Reference proteome</keyword>
<dbReference type="AlphaFoldDB" id="A0AAN9AWB3"/>
<dbReference type="Proteomes" id="UP001374579">
    <property type="component" value="Unassembled WGS sequence"/>
</dbReference>
<dbReference type="CDD" id="cd00042">
    <property type="entry name" value="CY"/>
    <property type="match status" value="1"/>
</dbReference>
<comment type="similarity">
    <text evidence="1">Belongs to the cystatin family.</text>
</comment>
<dbReference type="PANTHER" id="PTHR46186">
    <property type="entry name" value="CYSTATIN"/>
    <property type="match status" value="1"/>
</dbReference>
<organism evidence="6 7">
    <name type="scientific">Littorina saxatilis</name>
    <dbReference type="NCBI Taxonomy" id="31220"/>
    <lineage>
        <taxon>Eukaryota</taxon>
        <taxon>Metazoa</taxon>
        <taxon>Spiralia</taxon>
        <taxon>Lophotrochozoa</taxon>
        <taxon>Mollusca</taxon>
        <taxon>Gastropoda</taxon>
        <taxon>Caenogastropoda</taxon>
        <taxon>Littorinimorpha</taxon>
        <taxon>Littorinoidea</taxon>
        <taxon>Littorinidae</taxon>
        <taxon>Littorina</taxon>
    </lineage>
</organism>
<evidence type="ECO:0000256" key="3">
    <source>
        <dbReference type="ARBA" id="ARBA00022704"/>
    </source>
</evidence>
<evidence type="ECO:0000256" key="1">
    <source>
        <dbReference type="ARBA" id="ARBA00009403"/>
    </source>
</evidence>
<evidence type="ECO:0000256" key="4">
    <source>
        <dbReference type="SAM" id="SignalP"/>
    </source>
</evidence>
<dbReference type="Pfam" id="PF00031">
    <property type="entry name" value="Cystatin"/>
    <property type="match status" value="1"/>
</dbReference>
<evidence type="ECO:0000313" key="7">
    <source>
        <dbReference type="Proteomes" id="UP001374579"/>
    </source>
</evidence>
<dbReference type="Gene3D" id="3.10.450.10">
    <property type="match status" value="1"/>
</dbReference>
<feature type="chain" id="PRO_5042844588" description="Cystatin domain-containing protein" evidence="4">
    <location>
        <begin position="19"/>
        <end position="136"/>
    </location>
</feature>
<keyword evidence="3" id="KW-0789">Thiol protease inhibitor</keyword>
<name>A0AAN9AWB3_9CAEN</name>